<protein>
    <submittedName>
        <fullName evidence="2">Uncharacterized protein</fullName>
    </submittedName>
</protein>
<feature type="compositionally biased region" description="Pro residues" evidence="1">
    <location>
        <begin position="198"/>
        <end position="214"/>
    </location>
</feature>
<feature type="region of interest" description="Disordered" evidence="1">
    <location>
        <begin position="374"/>
        <end position="427"/>
    </location>
</feature>
<reference evidence="2 3" key="1">
    <citation type="submission" date="2014-02" db="EMBL/GenBank/DDBJ databases">
        <title>The genome sequence of the entomopathogenic fungus Metarhizium robertsii ARSEF 2575.</title>
        <authorList>
            <person name="Giuliano Garisto Donzelli B."/>
            <person name="Roe B.A."/>
            <person name="Macmil S.L."/>
            <person name="Krasnoff S.B."/>
            <person name="Gibson D.M."/>
        </authorList>
    </citation>
    <scope>NUCLEOTIDE SEQUENCE [LARGE SCALE GENOMIC DNA]</scope>
    <source>
        <strain evidence="2 3">ARSEF 2575</strain>
    </source>
</reference>
<gene>
    <name evidence="2" type="ORF">X797_009196</name>
</gene>
<evidence type="ECO:0000313" key="2">
    <source>
        <dbReference type="EMBL" id="EXU97640.1"/>
    </source>
</evidence>
<sequence length="427" mass="47450">MSLKGTLNKLTQSNICFITASDDTDTPTSRVQLPAMDRSSGKLVDLTLVSKYYPVANYSYPRKDSTSPTSPTFPISSRYSSNSSSRGRESLGSEGSAPGLIEDRTDSEVSVDDDYQYHAHTAELWDSFWPHRESTKTNLDSFPAPNKQYPALIPSPRVKKQYTCLGERIPSSWPLATGSAAPSRTQTRKAAATYSPFPKLPSPPPTKNLPPIPVPKDKKPSRPSTSGGRTPVRPPRPAEALLAPCMQHIAFVPVSSAVADYIIQDPSPVSPTDDCRRPRTSCGQRPRKTADEASLNRRSHCTIYSVISHSATHLPVPEIRPSPPRAPRHFKSFAALPRVQTEQLTQEPHSVFEDDSDCEDGHSRKFFSFHKRSDSTYKRRRNRSNTTPTAQQKCAEKNDTPFLSSTSTHQKRHGHDVFGRLLGRRSR</sequence>
<accession>A0A0A1UQT6</accession>
<proteinExistence type="predicted"/>
<dbReference type="EMBL" id="JELW01000034">
    <property type="protein sequence ID" value="EXU97640.1"/>
    <property type="molecule type" value="Genomic_DNA"/>
</dbReference>
<evidence type="ECO:0000256" key="1">
    <source>
        <dbReference type="SAM" id="MobiDB-lite"/>
    </source>
</evidence>
<dbReference type="eggNOG" id="ENOG502T3XP">
    <property type="taxonomic scope" value="Eukaryota"/>
</dbReference>
<comment type="caution">
    <text evidence="2">The sequence shown here is derived from an EMBL/GenBank/DDBJ whole genome shotgun (WGS) entry which is preliminary data.</text>
</comment>
<dbReference type="OrthoDB" id="4775454at2759"/>
<name>A0A0A1UQT6_9HYPO</name>
<feature type="region of interest" description="Disordered" evidence="1">
    <location>
        <begin position="60"/>
        <end position="104"/>
    </location>
</feature>
<evidence type="ECO:0000313" key="3">
    <source>
        <dbReference type="Proteomes" id="UP000030151"/>
    </source>
</evidence>
<feature type="region of interest" description="Disordered" evidence="1">
    <location>
        <begin position="265"/>
        <end position="296"/>
    </location>
</feature>
<dbReference type="Proteomes" id="UP000030151">
    <property type="component" value="Unassembled WGS sequence"/>
</dbReference>
<organism evidence="2 3">
    <name type="scientific">Metarhizium robertsii</name>
    <dbReference type="NCBI Taxonomy" id="568076"/>
    <lineage>
        <taxon>Eukaryota</taxon>
        <taxon>Fungi</taxon>
        <taxon>Dikarya</taxon>
        <taxon>Ascomycota</taxon>
        <taxon>Pezizomycotina</taxon>
        <taxon>Sordariomycetes</taxon>
        <taxon>Hypocreomycetidae</taxon>
        <taxon>Hypocreales</taxon>
        <taxon>Clavicipitaceae</taxon>
        <taxon>Metarhizium</taxon>
    </lineage>
</organism>
<feature type="compositionally biased region" description="Low complexity" evidence="1">
    <location>
        <begin position="66"/>
        <end position="85"/>
    </location>
</feature>
<feature type="region of interest" description="Disordered" evidence="1">
    <location>
        <begin position="173"/>
        <end position="237"/>
    </location>
</feature>
<dbReference type="AlphaFoldDB" id="A0A0A1UQT6"/>
<dbReference type="HOGENOM" id="CLU_650474_0_0_1"/>